<dbReference type="InterPro" id="IPR012951">
    <property type="entry name" value="BBE"/>
</dbReference>
<dbReference type="PANTHER" id="PTHR42973:SF39">
    <property type="entry name" value="FAD-BINDING PCMH-TYPE DOMAIN-CONTAINING PROTEIN"/>
    <property type="match status" value="1"/>
</dbReference>
<dbReference type="AlphaFoldDB" id="A0A3S0IXE2"/>
<comment type="similarity">
    <text evidence="2">Belongs to the oxygen-dependent FAD-linked oxidoreductase family.</text>
</comment>
<dbReference type="PROSITE" id="PS51387">
    <property type="entry name" value="FAD_PCMH"/>
    <property type="match status" value="1"/>
</dbReference>
<dbReference type="SUPFAM" id="SSF55103">
    <property type="entry name" value="FAD-linked oxidases, C-terminal domain"/>
    <property type="match status" value="1"/>
</dbReference>
<dbReference type="GO" id="GO:0016491">
    <property type="term" value="F:oxidoreductase activity"/>
    <property type="evidence" value="ECO:0007669"/>
    <property type="project" value="UniProtKB-KW"/>
</dbReference>
<evidence type="ECO:0000256" key="5">
    <source>
        <dbReference type="ARBA" id="ARBA00023002"/>
    </source>
</evidence>
<dbReference type="InterPro" id="IPR050416">
    <property type="entry name" value="FAD-linked_Oxidoreductase"/>
</dbReference>
<evidence type="ECO:0000256" key="2">
    <source>
        <dbReference type="ARBA" id="ARBA00005466"/>
    </source>
</evidence>
<organism evidence="7 8">
    <name type="scientific">Stenotrophomonas maltophilia</name>
    <name type="common">Pseudomonas maltophilia</name>
    <name type="synonym">Xanthomonas maltophilia</name>
    <dbReference type="NCBI Taxonomy" id="40324"/>
    <lineage>
        <taxon>Bacteria</taxon>
        <taxon>Pseudomonadati</taxon>
        <taxon>Pseudomonadota</taxon>
        <taxon>Gammaproteobacteria</taxon>
        <taxon>Lysobacterales</taxon>
        <taxon>Lysobacteraceae</taxon>
        <taxon>Stenotrophomonas</taxon>
        <taxon>Stenotrophomonas maltophilia group</taxon>
    </lineage>
</organism>
<feature type="domain" description="FAD-binding PCMH-type" evidence="6">
    <location>
        <begin position="92"/>
        <end position="261"/>
    </location>
</feature>
<dbReference type="Gene3D" id="3.30.43.10">
    <property type="entry name" value="Uridine Diphospho-n-acetylenolpyruvylglucosamine Reductase, domain 2"/>
    <property type="match status" value="1"/>
</dbReference>
<dbReference type="InterPro" id="IPR016167">
    <property type="entry name" value="FAD-bd_PCMH_sub1"/>
</dbReference>
<dbReference type="PROSITE" id="PS51318">
    <property type="entry name" value="TAT"/>
    <property type="match status" value="1"/>
</dbReference>
<keyword evidence="5" id="KW-0560">Oxidoreductase</keyword>
<comment type="cofactor">
    <cofactor evidence="1">
        <name>FAD</name>
        <dbReference type="ChEBI" id="CHEBI:57692"/>
    </cofactor>
</comment>
<dbReference type="Pfam" id="PF08031">
    <property type="entry name" value="BBE"/>
    <property type="match status" value="1"/>
</dbReference>
<dbReference type="Gene3D" id="3.40.462.20">
    <property type="match status" value="1"/>
</dbReference>
<dbReference type="Gene3D" id="3.30.465.10">
    <property type="match status" value="1"/>
</dbReference>
<evidence type="ECO:0000313" key="8">
    <source>
        <dbReference type="Proteomes" id="UP000271705"/>
    </source>
</evidence>
<dbReference type="PANTHER" id="PTHR42973">
    <property type="entry name" value="BINDING OXIDOREDUCTASE, PUTATIVE (AFU_ORTHOLOGUE AFUA_1G17690)-RELATED"/>
    <property type="match status" value="1"/>
</dbReference>
<evidence type="ECO:0000256" key="4">
    <source>
        <dbReference type="ARBA" id="ARBA00022827"/>
    </source>
</evidence>
<keyword evidence="3" id="KW-0285">Flavoprotein</keyword>
<dbReference type="InterPro" id="IPR016169">
    <property type="entry name" value="FAD-bd_PCMH_sub2"/>
</dbReference>
<dbReference type="InterPro" id="IPR006094">
    <property type="entry name" value="Oxid_FAD_bind_N"/>
</dbReference>
<evidence type="ECO:0000313" key="7">
    <source>
        <dbReference type="EMBL" id="RTQ89190.1"/>
    </source>
</evidence>
<evidence type="ECO:0000256" key="1">
    <source>
        <dbReference type="ARBA" id="ARBA00001974"/>
    </source>
</evidence>
<sequence>MKDTCEDSTTPESPGRRHLLEGGLYAAAATVLGAGLSTATVGRAAAALPAPQTGGPMSPDALQALSLLLPGAVFAQGSKAYDSSRSTWNGTIEQSPAAVVQARSRQDIIAAVTFASAHNLGIAIKATGHGALKAAGNDAILIDTSRMKRLVVDAERRTATFEPGVVAIEFLRAAQAHGLAAPTAVSPFVGMTGYTLSGGYGDLPRVFGLGSDNLISAEVVLADGSTLRVSETDNPDLFWAMRGGGGNFAVVTSMTVRLHPVKQVLSGVLTYDIEDARRLVSSLRRWDDTIPDNMTMALSFFATSVTGTPRPVVTLALVYFGNPEQGQPLVDALVADVKPISNTVKAQSYLSYFENDVKDPGYGFRNYWHGVLIDELTDPVVDILRSTVEQPDSMMMLLFSYYRGGAWSRLDEGTTAVSHRNASWLLNGRAFFKGDAATVARAQAQVSGLARQLAPYNSGVPFTYVEYEGPSRLPDVYGEAKLARLREIKRRYDPSNLLRFNANIAPA</sequence>
<dbReference type="PROSITE" id="PS00862">
    <property type="entry name" value="OX2_COVAL_FAD"/>
    <property type="match status" value="1"/>
</dbReference>
<dbReference type="EMBL" id="RXLZ01000026">
    <property type="protein sequence ID" value="RTQ89190.1"/>
    <property type="molecule type" value="Genomic_DNA"/>
</dbReference>
<dbReference type="Proteomes" id="UP000271705">
    <property type="component" value="Unassembled WGS sequence"/>
</dbReference>
<name>A0A3S0IXE2_STEMA</name>
<keyword evidence="4" id="KW-0274">FAD</keyword>
<evidence type="ECO:0000256" key="3">
    <source>
        <dbReference type="ARBA" id="ARBA00022630"/>
    </source>
</evidence>
<dbReference type="InterPro" id="IPR006093">
    <property type="entry name" value="Oxy_OxRdtase_FAD_BS"/>
</dbReference>
<reference evidence="7 8" key="1">
    <citation type="submission" date="2018-12" db="EMBL/GenBank/DDBJ databases">
        <authorList>
            <person name="Kartti S."/>
            <person name="Manni A."/>
            <person name="Chemao El Fihri M.W."/>
            <person name="Laamarti M."/>
            <person name="Temsamani L."/>
            <person name="El Jamali J.E."/>
            <person name="Ouadghiri M."/>
            <person name="Ibrahimi A."/>
            <person name="Filati-Maltouf A."/>
        </authorList>
    </citation>
    <scope>NUCLEOTIDE SEQUENCE [LARGE SCALE GENOMIC DNA]</scope>
    <source>
        <strain evidence="7 8">MDMC339</strain>
    </source>
</reference>
<dbReference type="Pfam" id="PF01565">
    <property type="entry name" value="FAD_binding_4"/>
    <property type="match status" value="1"/>
</dbReference>
<gene>
    <name evidence="7" type="ORF">EKL94_10380</name>
</gene>
<dbReference type="InterPro" id="IPR006311">
    <property type="entry name" value="TAT_signal"/>
</dbReference>
<comment type="caution">
    <text evidence="7">The sequence shown here is derived from an EMBL/GenBank/DDBJ whole genome shotgun (WGS) entry which is preliminary data.</text>
</comment>
<proteinExistence type="inferred from homology"/>
<dbReference type="RefSeq" id="WP_126929027.1">
    <property type="nucleotide sequence ID" value="NZ_RXLZ01000026.1"/>
</dbReference>
<evidence type="ECO:0000259" key="6">
    <source>
        <dbReference type="PROSITE" id="PS51387"/>
    </source>
</evidence>
<accession>A0A3S0IXE2</accession>
<dbReference type="SUPFAM" id="SSF56176">
    <property type="entry name" value="FAD-binding/transporter-associated domain-like"/>
    <property type="match status" value="1"/>
</dbReference>
<dbReference type="InterPro" id="IPR036318">
    <property type="entry name" value="FAD-bd_PCMH-like_sf"/>
</dbReference>
<protein>
    <submittedName>
        <fullName evidence="7">FAD-binding oxidoreductase</fullName>
    </submittedName>
</protein>
<dbReference type="GO" id="GO:0071949">
    <property type="term" value="F:FAD binding"/>
    <property type="evidence" value="ECO:0007669"/>
    <property type="project" value="InterPro"/>
</dbReference>
<dbReference type="InterPro" id="IPR016164">
    <property type="entry name" value="FAD-linked_Oxase-like_C"/>
</dbReference>
<dbReference type="InterPro" id="IPR016166">
    <property type="entry name" value="FAD-bd_PCMH"/>
</dbReference>